<evidence type="ECO:0000256" key="1">
    <source>
        <dbReference type="ARBA" id="ARBA00023015"/>
    </source>
</evidence>
<dbReference type="Pfam" id="PF13377">
    <property type="entry name" value="Peripla_BP_3"/>
    <property type="match status" value="1"/>
</dbReference>
<dbReference type="InterPro" id="IPR010982">
    <property type="entry name" value="Lambda_DNA-bd_dom_sf"/>
</dbReference>
<dbReference type="EMBL" id="BPFH01000003">
    <property type="protein sequence ID" value="GIT95392.1"/>
    <property type="molecule type" value="Genomic_DNA"/>
</dbReference>
<dbReference type="Gene3D" id="3.40.50.2300">
    <property type="match status" value="2"/>
</dbReference>
<sequence>MSSAVSIVNVDVYIALKKGSFHRMSQACFTSHLKISQKMTKASTFDRKGRATIVDVGRVAGVSDATVSRALNKPETVSAKTRARIEAAIAETGYVPNPLAKAMVSGRTYTIGALVPTLNHSIFSKFLHALESDLSDQGYNLVVAVTDADRDREVEKAKKLLAMGVEGLIVSGLSHNADLLREAARFAVPLIATSYYEPSAPLPTIGYDNKIVATQALAHLTALGHRRIAVAHGPVAGNDRTRSRIDALADPGEGASLTFYETTLDYAGGAAVVDRLEGPYSALLCLSDVLAVGALFQLRSLGKRVPEDISLMGFDDLDASQFTVPPLSTVRLPIQDMGRVTARAVCDFLDSGSPIAPRLLEAQVIARASTGAVPLAPGASDNPRGS</sequence>
<accession>A0ABQ4NLV7</accession>
<dbReference type="PANTHER" id="PTHR30146:SF138">
    <property type="entry name" value="TRANSCRIPTIONAL REGULATORY PROTEIN"/>
    <property type="match status" value="1"/>
</dbReference>
<dbReference type="InterPro" id="IPR028082">
    <property type="entry name" value="Peripla_BP_I"/>
</dbReference>
<keyword evidence="2" id="KW-0238">DNA-binding</keyword>
<dbReference type="SUPFAM" id="SSF47413">
    <property type="entry name" value="lambda repressor-like DNA-binding domains"/>
    <property type="match status" value="1"/>
</dbReference>
<dbReference type="Gene3D" id="1.10.260.40">
    <property type="entry name" value="lambda repressor-like DNA-binding domains"/>
    <property type="match status" value="1"/>
</dbReference>
<dbReference type="SUPFAM" id="SSF53822">
    <property type="entry name" value="Periplasmic binding protein-like I"/>
    <property type="match status" value="1"/>
</dbReference>
<dbReference type="InterPro" id="IPR000843">
    <property type="entry name" value="HTH_LacI"/>
</dbReference>
<proteinExistence type="predicted"/>
<evidence type="ECO:0000256" key="3">
    <source>
        <dbReference type="ARBA" id="ARBA00023163"/>
    </source>
</evidence>
<protein>
    <submittedName>
        <fullName evidence="5">Transcriptional regulator</fullName>
    </submittedName>
</protein>
<evidence type="ECO:0000313" key="5">
    <source>
        <dbReference type="EMBL" id="GIT95392.1"/>
    </source>
</evidence>
<keyword evidence="1" id="KW-0805">Transcription regulation</keyword>
<dbReference type="Proteomes" id="UP000786693">
    <property type="component" value="Unassembled WGS sequence"/>
</dbReference>
<gene>
    <name evidence="5" type="ORF">JANAI62_20150</name>
</gene>
<dbReference type="Pfam" id="PF00356">
    <property type="entry name" value="LacI"/>
    <property type="match status" value="1"/>
</dbReference>
<dbReference type="CDD" id="cd01392">
    <property type="entry name" value="HTH_LacI"/>
    <property type="match status" value="1"/>
</dbReference>
<keyword evidence="6" id="KW-1185">Reference proteome</keyword>
<comment type="caution">
    <text evidence="5">The sequence shown here is derived from an EMBL/GenBank/DDBJ whole genome shotgun (WGS) entry which is preliminary data.</text>
</comment>
<feature type="domain" description="HTH lacI-type" evidence="4">
    <location>
        <begin position="51"/>
        <end position="105"/>
    </location>
</feature>
<dbReference type="InterPro" id="IPR046335">
    <property type="entry name" value="LacI/GalR-like_sensor"/>
</dbReference>
<organism evidence="5 6">
    <name type="scientific">Jannaschia pagri</name>
    <dbReference type="NCBI Taxonomy" id="2829797"/>
    <lineage>
        <taxon>Bacteria</taxon>
        <taxon>Pseudomonadati</taxon>
        <taxon>Pseudomonadota</taxon>
        <taxon>Alphaproteobacteria</taxon>
        <taxon>Rhodobacterales</taxon>
        <taxon>Roseobacteraceae</taxon>
        <taxon>Jannaschia</taxon>
    </lineage>
</organism>
<dbReference type="PANTHER" id="PTHR30146">
    <property type="entry name" value="LACI-RELATED TRANSCRIPTIONAL REPRESSOR"/>
    <property type="match status" value="1"/>
</dbReference>
<evidence type="ECO:0000259" key="4">
    <source>
        <dbReference type="PROSITE" id="PS50932"/>
    </source>
</evidence>
<dbReference type="PROSITE" id="PS50932">
    <property type="entry name" value="HTH_LACI_2"/>
    <property type="match status" value="1"/>
</dbReference>
<evidence type="ECO:0000313" key="6">
    <source>
        <dbReference type="Proteomes" id="UP000786693"/>
    </source>
</evidence>
<dbReference type="SMART" id="SM00354">
    <property type="entry name" value="HTH_LACI"/>
    <property type="match status" value="1"/>
</dbReference>
<name>A0ABQ4NLV7_9RHOB</name>
<keyword evidence="3" id="KW-0804">Transcription</keyword>
<reference evidence="5 6" key="1">
    <citation type="submission" date="2021-05" db="EMBL/GenBank/DDBJ databases">
        <title>Bacteria Genome sequencing.</title>
        <authorList>
            <person name="Takabe Y."/>
            <person name="Nakajima Y."/>
            <person name="Suzuki S."/>
            <person name="Shiozaki T."/>
        </authorList>
    </citation>
    <scope>NUCLEOTIDE SEQUENCE [LARGE SCALE GENOMIC DNA]</scope>
    <source>
        <strain evidence="5 6">AI_62</strain>
    </source>
</reference>
<evidence type="ECO:0000256" key="2">
    <source>
        <dbReference type="ARBA" id="ARBA00023125"/>
    </source>
</evidence>